<dbReference type="AlphaFoldDB" id="A0AAD7B2Z9"/>
<evidence type="ECO:0000313" key="2">
    <source>
        <dbReference type="Proteomes" id="UP001221142"/>
    </source>
</evidence>
<dbReference type="Proteomes" id="UP001221142">
    <property type="component" value="Unassembled WGS sequence"/>
</dbReference>
<name>A0AAD7B2Z9_9AGAR</name>
<evidence type="ECO:0008006" key="3">
    <source>
        <dbReference type="Google" id="ProtNLM"/>
    </source>
</evidence>
<protein>
    <recommendedName>
        <fullName evidence="3">F-box domain-containing protein</fullName>
    </recommendedName>
</protein>
<feature type="non-terminal residue" evidence="1">
    <location>
        <position position="83"/>
    </location>
</feature>
<organism evidence="1 2">
    <name type="scientific">Roridomyces roridus</name>
    <dbReference type="NCBI Taxonomy" id="1738132"/>
    <lineage>
        <taxon>Eukaryota</taxon>
        <taxon>Fungi</taxon>
        <taxon>Dikarya</taxon>
        <taxon>Basidiomycota</taxon>
        <taxon>Agaricomycotina</taxon>
        <taxon>Agaricomycetes</taxon>
        <taxon>Agaricomycetidae</taxon>
        <taxon>Agaricales</taxon>
        <taxon>Marasmiineae</taxon>
        <taxon>Mycenaceae</taxon>
        <taxon>Roridomyces</taxon>
    </lineage>
</organism>
<reference evidence="1" key="1">
    <citation type="submission" date="2023-03" db="EMBL/GenBank/DDBJ databases">
        <title>Massive genome expansion in bonnet fungi (Mycena s.s.) driven by repeated elements and novel gene families across ecological guilds.</title>
        <authorList>
            <consortium name="Lawrence Berkeley National Laboratory"/>
            <person name="Harder C.B."/>
            <person name="Miyauchi S."/>
            <person name="Viragh M."/>
            <person name="Kuo A."/>
            <person name="Thoen E."/>
            <person name="Andreopoulos B."/>
            <person name="Lu D."/>
            <person name="Skrede I."/>
            <person name="Drula E."/>
            <person name="Henrissat B."/>
            <person name="Morin E."/>
            <person name="Kohler A."/>
            <person name="Barry K."/>
            <person name="LaButti K."/>
            <person name="Morin E."/>
            <person name="Salamov A."/>
            <person name="Lipzen A."/>
            <person name="Mereny Z."/>
            <person name="Hegedus B."/>
            <person name="Baldrian P."/>
            <person name="Stursova M."/>
            <person name="Weitz H."/>
            <person name="Taylor A."/>
            <person name="Grigoriev I.V."/>
            <person name="Nagy L.G."/>
            <person name="Martin F."/>
            <person name="Kauserud H."/>
        </authorList>
    </citation>
    <scope>NUCLEOTIDE SEQUENCE</scope>
    <source>
        <strain evidence="1">9284</strain>
    </source>
</reference>
<accession>A0AAD7B2Z9</accession>
<feature type="non-terminal residue" evidence="1">
    <location>
        <position position="1"/>
    </location>
</feature>
<proteinExistence type="predicted"/>
<dbReference type="EMBL" id="JARKIF010000047">
    <property type="protein sequence ID" value="KAJ7607952.1"/>
    <property type="molecule type" value="Genomic_DNA"/>
</dbReference>
<gene>
    <name evidence="1" type="ORF">FB45DRAFT_728740</name>
</gene>
<evidence type="ECO:0000313" key="1">
    <source>
        <dbReference type="EMBL" id="KAJ7607952.1"/>
    </source>
</evidence>
<sequence>RVLQLRTRIEKICTTFDSLERERIVAQSELNAILDPIGKLPVEISSDILRRSLPATPSWKELSKLLYICRTWKSIMLSMPKLW</sequence>
<keyword evidence="2" id="KW-1185">Reference proteome</keyword>
<comment type="caution">
    <text evidence="1">The sequence shown here is derived from an EMBL/GenBank/DDBJ whole genome shotgun (WGS) entry which is preliminary data.</text>
</comment>